<keyword evidence="2" id="KW-1185">Reference proteome</keyword>
<gene>
    <name evidence="1" type="ORF">RFI_25339</name>
</gene>
<evidence type="ECO:0000313" key="1">
    <source>
        <dbReference type="EMBL" id="ETO12038.1"/>
    </source>
</evidence>
<protein>
    <submittedName>
        <fullName evidence="1">Uncharacterized protein</fullName>
    </submittedName>
</protein>
<evidence type="ECO:0000313" key="2">
    <source>
        <dbReference type="Proteomes" id="UP000023152"/>
    </source>
</evidence>
<proteinExistence type="predicted"/>
<dbReference type="Proteomes" id="UP000023152">
    <property type="component" value="Unassembled WGS sequence"/>
</dbReference>
<organism evidence="1 2">
    <name type="scientific">Reticulomyxa filosa</name>
    <dbReference type="NCBI Taxonomy" id="46433"/>
    <lineage>
        <taxon>Eukaryota</taxon>
        <taxon>Sar</taxon>
        <taxon>Rhizaria</taxon>
        <taxon>Retaria</taxon>
        <taxon>Foraminifera</taxon>
        <taxon>Monothalamids</taxon>
        <taxon>Reticulomyxidae</taxon>
        <taxon>Reticulomyxa</taxon>
    </lineage>
</organism>
<sequence length="138" mass="16829">MYLKIINKKKKKKNKMKMYKILGANIVNWKALFENVTQSQRWKQFYFVFEQTVKGWHDIWKSNEMKQDLSIEQKIKIQKKVLCLPSYMQFFINVICLRMQMHDFRCVSVNLQYTLFREFGHVLSASKLAFFCLYYKIT</sequence>
<accession>X6MDD5</accession>
<dbReference type="EMBL" id="ASPP01021795">
    <property type="protein sequence ID" value="ETO12038.1"/>
    <property type="molecule type" value="Genomic_DNA"/>
</dbReference>
<reference evidence="1 2" key="1">
    <citation type="journal article" date="2013" name="Curr. Biol.">
        <title>The Genome of the Foraminiferan Reticulomyxa filosa.</title>
        <authorList>
            <person name="Glockner G."/>
            <person name="Hulsmann N."/>
            <person name="Schleicher M."/>
            <person name="Noegel A.A."/>
            <person name="Eichinger L."/>
            <person name="Gallinger C."/>
            <person name="Pawlowski J."/>
            <person name="Sierra R."/>
            <person name="Euteneuer U."/>
            <person name="Pillet L."/>
            <person name="Moustafa A."/>
            <person name="Platzer M."/>
            <person name="Groth M."/>
            <person name="Szafranski K."/>
            <person name="Schliwa M."/>
        </authorList>
    </citation>
    <scope>NUCLEOTIDE SEQUENCE [LARGE SCALE GENOMIC DNA]</scope>
</reference>
<comment type="caution">
    <text evidence="1">The sequence shown here is derived from an EMBL/GenBank/DDBJ whole genome shotgun (WGS) entry which is preliminary data.</text>
</comment>
<name>X6MDD5_RETFI</name>
<dbReference type="AlphaFoldDB" id="X6MDD5"/>